<proteinExistence type="predicted"/>
<evidence type="ECO:0008006" key="3">
    <source>
        <dbReference type="Google" id="ProtNLM"/>
    </source>
</evidence>
<evidence type="ECO:0000313" key="2">
    <source>
        <dbReference type="Proteomes" id="UP001363151"/>
    </source>
</evidence>
<evidence type="ECO:0000313" key="1">
    <source>
        <dbReference type="EMBL" id="KAK7231928.1"/>
    </source>
</evidence>
<dbReference type="Proteomes" id="UP001363151">
    <property type="component" value="Unassembled WGS sequence"/>
</dbReference>
<reference evidence="1 2" key="1">
    <citation type="submission" date="2024-03" db="EMBL/GenBank/DDBJ databases">
        <title>Aureococcus anophagefferens CCMP1851 and Kratosvirus quantuckense: Draft genome of a second virus-susceptible host strain in the model system.</title>
        <authorList>
            <person name="Chase E."/>
            <person name="Truchon A.R."/>
            <person name="Schepens W."/>
            <person name="Wilhelm S.W."/>
        </authorList>
    </citation>
    <scope>NUCLEOTIDE SEQUENCE [LARGE SCALE GENOMIC DNA]</scope>
    <source>
        <strain evidence="1 2">CCMP1851</strain>
    </source>
</reference>
<name>A0ABR1FJA5_AURAN</name>
<comment type="caution">
    <text evidence="1">The sequence shown here is derived from an EMBL/GenBank/DDBJ whole genome shotgun (WGS) entry which is preliminary data.</text>
</comment>
<gene>
    <name evidence="1" type="ORF">SO694_00083067</name>
</gene>
<protein>
    <recommendedName>
        <fullName evidence="3">HIT-type domain-containing protein</fullName>
    </recommendedName>
</protein>
<dbReference type="EMBL" id="JBBJCI010000372">
    <property type="protein sequence ID" value="KAK7231928.1"/>
    <property type="molecule type" value="Genomic_DNA"/>
</dbReference>
<accession>A0ABR1FJA5</accession>
<sequence length="359" mass="41656">MVLLESEKKVRRRCWCGSKIQTATLPDGNTTTDFQNWRVSFGAAKPKRKRTKVVMGLTKEAIEADRTGGYLHERLLEVVAPQNLFGADYYFIEYRMPEAPFTVRVAIDRVDQVVRAYKEFATIPTKIQRRLILKVIPRDPDPDTPVFDHRPAKTVKTQLKTRAAMTRYLVDLYTRDEFSLKQLGECMTHKMPDLRGVVHDQVPAHEKEEHDYLIAANRAAKESEIPNFKGSYLGRFPLAAKDKNKRLTLEQRYMSDEIDLLAYGDLRDPERKEKRLHDMAVYPLPERMYTCVVCAKPESAVIKCMECNNRTCRDCMYAKFINCPDDRAFVLLHHIYCLKLGEPILHQSKHKRAPKKAEH</sequence>
<organism evidence="1 2">
    <name type="scientific">Aureococcus anophagefferens</name>
    <name type="common">Harmful bloom alga</name>
    <dbReference type="NCBI Taxonomy" id="44056"/>
    <lineage>
        <taxon>Eukaryota</taxon>
        <taxon>Sar</taxon>
        <taxon>Stramenopiles</taxon>
        <taxon>Ochrophyta</taxon>
        <taxon>Pelagophyceae</taxon>
        <taxon>Pelagomonadales</taxon>
        <taxon>Pelagomonadaceae</taxon>
        <taxon>Aureococcus</taxon>
    </lineage>
</organism>
<keyword evidence="2" id="KW-1185">Reference proteome</keyword>